<feature type="region of interest" description="UBR4 E3 catalytic module" evidence="1">
    <location>
        <begin position="135"/>
        <end position="765"/>
    </location>
</feature>
<feature type="domain" description="E3 ubiquitin ligase UBR4 C-terminal" evidence="2">
    <location>
        <begin position="10"/>
        <end position="733"/>
    </location>
</feature>
<dbReference type="GO" id="GO:0008270">
    <property type="term" value="F:zinc ion binding"/>
    <property type="evidence" value="ECO:0007669"/>
    <property type="project" value="UniProtKB-KW"/>
</dbReference>
<proteinExistence type="inferred from homology"/>
<comment type="caution">
    <text evidence="3">The sequence shown here is derived from an EMBL/GenBank/DDBJ whole genome shotgun (WGS) entry which is preliminary data.</text>
</comment>
<dbReference type="OrthoDB" id="30336at2759"/>
<evidence type="ECO:0000313" key="3">
    <source>
        <dbReference type="EMBL" id="ETO35068.1"/>
    </source>
</evidence>
<organism evidence="3 4">
    <name type="scientific">Reticulomyxa filosa</name>
    <dbReference type="NCBI Taxonomy" id="46433"/>
    <lineage>
        <taxon>Eukaryota</taxon>
        <taxon>Sar</taxon>
        <taxon>Rhizaria</taxon>
        <taxon>Retaria</taxon>
        <taxon>Foraminifera</taxon>
        <taxon>Monothalamids</taxon>
        <taxon>Reticulomyxidae</taxon>
        <taxon>Reticulomyxa</taxon>
    </lineage>
</organism>
<dbReference type="PANTHER" id="PTHR21725:SF1">
    <property type="entry name" value="E3 UBIQUITIN-PROTEIN LIGASE UBR4"/>
    <property type="match status" value="1"/>
</dbReference>
<dbReference type="AlphaFoldDB" id="X6PAB2"/>
<accession>X6PAB2</accession>
<keyword evidence="4" id="KW-1185">Reference proteome</keyword>
<reference evidence="3 4" key="1">
    <citation type="journal article" date="2013" name="Curr. Biol.">
        <title>The Genome of the Foraminiferan Reticulomyxa filosa.</title>
        <authorList>
            <person name="Glockner G."/>
            <person name="Hulsmann N."/>
            <person name="Schleicher M."/>
            <person name="Noegel A.A."/>
            <person name="Eichinger L."/>
            <person name="Gallinger C."/>
            <person name="Pawlowski J."/>
            <person name="Sierra R."/>
            <person name="Euteneuer U."/>
            <person name="Pillet L."/>
            <person name="Moustafa A."/>
            <person name="Platzer M."/>
            <person name="Groth M."/>
            <person name="Szafranski K."/>
            <person name="Schliwa M."/>
        </authorList>
    </citation>
    <scope>NUCLEOTIDE SEQUENCE [LARGE SCALE GENOMIC DNA]</scope>
</reference>
<dbReference type="Proteomes" id="UP000023152">
    <property type="component" value="Unassembled WGS sequence"/>
</dbReference>
<dbReference type="PANTHER" id="PTHR21725">
    <property type="entry name" value="E3 UBIQUITIN-PROTEIN LIGASE UBR4"/>
    <property type="match status" value="1"/>
</dbReference>
<dbReference type="PROSITE" id="PS52043">
    <property type="entry name" value="UBR4_E3"/>
    <property type="match status" value="1"/>
</dbReference>
<dbReference type="EMBL" id="ASPP01001986">
    <property type="protein sequence ID" value="ETO35068.1"/>
    <property type="molecule type" value="Genomic_DNA"/>
</dbReference>
<evidence type="ECO:0000259" key="2">
    <source>
        <dbReference type="Pfam" id="PF13764"/>
    </source>
</evidence>
<protein>
    <recommendedName>
        <fullName evidence="2">E3 ubiquitin ligase UBR4 C-terminal domain-containing protein</fullName>
    </recommendedName>
</protein>
<dbReference type="Pfam" id="PF13764">
    <property type="entry name" value="E3_UbLigase_R4"/>
    <property type="match status" value="1"/>
</dbReference>
<keyword evidence="1" id="KW-0863">Zinc-finger</keyword>
<dbReference type="InterPro" id="IPR045189">
    <property type="entry name" value="UBR4-like"/>
</dbReference>
<evidence type="ECO:0000313" key="4">
    <source>
        <dbReference type="Proteomes" id="UP000023152"/>
    </source>
</evidence>
<comment type="similarity">
    <text evidence="1">Belongs to the UBR4 family.</text>
</comment>
<keyword evidence="1" id="KW-0862">Zinc</keyword>
<sequence>MADAEKNTDSSTQNTELIVRYMMEICPYLVNGDPELAHELLDFFSAFIQKYRTNSALEKKPETEFYVKSFLILCDTLGKSTLVFDSCEDPFKVIRDAALNEGLLAACMSHLADVFGNLLSLKQTEQTQLINDNAHGLPMILQILTGFVRGHNESQNLALELEIIPVLHAIEKVSTENRVGPMAETLLEALMYHNETIAKKVLSLRKETEEMKKKKALEKRNKMLKKISKPKKNISKKILGKSSDLITDEPSELKCMVCHEGYHFKPTELLGVYVLQRVQQSLPPSLLHANLTDNLEANPVMSCSLSTALKPPKKEWDGAQLRNGQMPCNNLLPIQSTHVDKTTPKISSSTDNHYSNEVSRYWNLSGVSGFEQYDRKLFDVVVEDVRTLLGKFAYEESFTSGGQLSNLKLLPVLVQIAVHEYNQKLTAKDRLSVQNTLNYRLTQIVPDLSELLVLHDNGMELEGENKNDWYNLDIIEVIWAESLLLLPLSQWHQCKGDLLIKFIKHTLMDAKDNMDQYKVDVEDTSISKDSLEMKTEDTIAEKKTIETELETKPSTENKRECICGAALKKVKDTELNDITQDITIICGRCKQLIQEERDKAMYWKCTDASSKNKIHAIPNTQFFCDACVQLNTPLSFPPNAYKWYDSRINRLVRPIFIFFKLIDALQEIFKKSRDVLLSESGAIDIFNTGSCADCVDLVGINCRCCLDDILKELEALLKTLNEEWLTCQTRAEFKKLIQIDSLFPEIKDKLNETKDNWIELLIGLR</sequence>
<evidence type="ECO:0000256" key="1">
    <source>
        <dbReference type="PROSITE-ProRule" id="PRU01388"/>
    </source>
</evidence>
<gene>
    <name evidence="3" type="ORF">RFI_02009</name>
</gene>
<dbReference type="InterPro" id="IPR025704">
    <property type="entry name" value="E3_Ub_ligase_UBR4_C"/>
</dbReference>
<name>X6PAB2_RETFI</name>
<keyword evidence="1" id="KW-0479">Metal-binding</keyword>